<name>A0A9Q0YF13_HOLLE</name>
<evidence type="ECO:0000313" key="5">
    <source>
        <dbReference type="Proteomes" id="UP001152320"/>
    </source>
</evidence>
<organism evidence="4 5">
    <name type="scientific">Holothuria leucospilota</name>
    <name type="common">Black long sea cucumber</name>
    <name type="synonym">Mertensiothuria leucospilota</name>
    <dbReference type="NCBI Taxonomy" id="206669"/>
    <lineage>
        <taxon>Eukaryota</taxon>
        <taxon>Metazoa</taxon>
        <taxon>Echinodermata</taxon>
        <taxon>Eleutherozoa</taxon>
        <taxon>Echinozoa</taxon>
        <taxon>Holothuroidea</taxon>
        <taxon>Aspidochirotacea</taxon>
        <taxon>Aspidochirotida</taxon>
        <taxon>Holothuriidae</taxon>
        <taxon>Holothuria</taxon>
    </lineage>
</organism>
<keyword evidence="1" id="KW-0862">Zinc</keyword>
<dbReference type="InterPro" id="IPR001878">
    <property type="entry name" value="Znf_CCHC"/>
</dbReference>
<feature type="region of interest" description="Disordered" evidence="2">
    <location>
        <begin position="1"/>
        <end position="82"/>
    </location>
</feature>
<feature type="compositionally biased region" description="Basic and acidic residues" evidence="2">
    <location>
        <begin position="364"/>
        <end position="388"/>
    </location>
</feature>
<comment type="caution">
    <text evidence="4">The sequence shown here is derived from an EMBL/GenBank/DDBJ whole genome shotgun (WGS) entry which is preliminary data.</text>
</comment>
<accession>A0A9Q0YF13</accession>
<feature type="compositionally biased region" description="Basic and acidic residues" evidence="2">
    <location>
        <begin position="403"/>
        <end position="414"/>
    </location>
</feature>
<dbReference type="OrthoDB" id="8300685at2759"/>
<dbReference type="SMART" id="SM00343">
    <property type="entry name" value="ZnF_C2HC"/>
    <property type="match status" value="1"/>
</dbReference>
<feature type="region of interest" description="Disordered" evidence="2">
    <location>
        <begin position="403"/>
        <end position="439"/>
    </location>
</feature>
<feature type="compositionally biased region" description="Polar residues" evidence="2">
    <location>
        <begin position="415"/>
        <end position="431"/>
    </location>
</feature>
<evidence type="ECO:0000256" key="2">
    <source>
        <dbReference type="SAM" id="MobiDB-lite"/>
    </source>
</evidence>
<dbReference type="PANTHER" id="PTHR19963:SF30">
    <property type="entry name" value="ENDONUCLEASE_EXONUCLEASE_PHOSPHATASE DOMAIN-CONTAINING PROTEIN"/>
    <property type="match status" value="1"/>
</dbReference>
<dbReference type="PANTHER" id="PTHR19963">
    <property type="entry name" value="CCHC-TYPE DOMAIN-CONTAINING PROTEIN"/>
    <property type="match status" value="1"/>
</dbReference>
<dbReference type="EMBL" id="JAIZAY010000022">
    <property type="protein sequence ID" value="KAJ8020649.1"/>
    <property type="molecule type" value="Genomic_DNA"/>
</dbReference>
<evidence type="ECO:0000259" key="3">
    <source>
        <dbReference type="PROSITE" id="PS50158"/>
    </source>
</evidence>
<feature type="compositionally biased region" description="Polar residues" evidence="2">
    <location>
        <begin position="46"/>
        <end position="67"/>
    </location>
</feature>
<dbReference type="Pfam" id="PF00098">
    <property type="entry name" value="zf-CCHC"/>
    <property type="match status" value="1"/>
</dbReference>
<dbReference type="GO" id="GO:0003676">
    <property type="term" value="F:nucleic acid binding"/>
    <property type="evidence" value="ECO:0007669"/>
    <property type="project" value="InterPro"/>
</dbReference>
<keyword evidence="1" id="KW-0863">Zinc-finger</keyword>
<feature type="compositionally biased region" description="Basic and acidic residues" evidence="2">
    <location>
        <begin position="31"/>
        <end position="44"/>
    </location>
</feature>
<dbReference type="Gene3D" id="4.10.60.10">
    <property type="entry name" value="Zinc finger, CCHC-type"/>
    <property type="match status" value="1"/>
</dbReference>
<evidence type="ECO:0000313" key="4">
    <source>
        <dbReference type="EMBL" id="KAJ8020649.1"/>
    </source>
</evidence>
<feature type="domain" description="CCHC-type" evidence="3">
    <location>
        <begin position="393"/>
        <end position="408"/>
    </location>
</feature>
<protein>
    <recommendedName>
        <fullName evidence="3">CCHC-type domain-containing protein</fullName>
    </recommendedName>
</protein>
<evidence type="ECO:0000256" key="1">
    <source>
        <dbReference type="PROSITE-ProRule" id="PRU00047"/>
    </source>
</evidence>
<dbReference type="Proteomes" id="UP001152320">
    <property type="component" value="Chromosome 22"/>
</dbReference>
<proteinExistence type="predicted"/>
<keyword evidence="5" id="KW-1185">Reference proteome</keyword>
<sequence>MEGSRGSWLTLDDCDEGDLIQLTPRHQPGARRVDGGETEGRHSMDWGSQQEGRTDSPNRSVLSQVQSPEGGERFSPRNPFNRLSEEDAQAKAGNYFARQQEELTPRDEYPRLRDQEYLTGDGPFVRGTTGIRPGTYDGSSAWEDYRAQFEVVAELHHWSPAVMAMCLAASLRGEAQSVLADLHVDARRDYQSLVNALSRRFDPAHQTEVFRIQLKNRNRKKDETLPELAQEIRRLSRQAYPAAPSEVQALMSKDHFVDALDDSDVRLAVYQARLRNLDEALRVALEMEAFQTVEKQRTFLGKKALRTVEGPNTRSVTPSMSTDSVTDCVTKAVTDGMKRYQGALGDMKEMVKALKEEVQTLQEKVKRDSGRGRRWGKGSDRGPSHTEDGVPICFKCREPGHFKRDCPKPTEARNDQQGTPDTTILGNSQLSGLGVVSRQ</sequence>
<keyword evidence="1" id="KW-0479">Metal-binding</keyword>
<feature type="region of interest" description="Disordered" evidence="2">
    <location>
        <begin position="364"/>
        <end position="391"/>
    </location>
</feature>
<dbReference type="GO" id="GO:0008270">
    <property type="term" value="F:zinc ion binding"/>
    <property type="evidence" value="ECO:0007669"/>
    <property type="project" value="UniProtKB-KW"/>
</dbReference>
<reference evidence="4" key="1">
    <citation type="submission" date="2021-10" db="EMBL/GenBank/DDBJ databases">
        <title>Tropical sea cucumber genome reveals ecological adaptation and Cuvierian tubules defense mechanism.</title>
        <authorList>
            <person name="Chen T."/>
        </authorList>
    </citation>
    <scope>NUCLEOTIDE SEQUENCE</scope>
    <source>
        <strain evidence="4">Nanhai2018</strain>
        <tissue evidence="4">Muscle</tissue>
    </source>
</reference>
<gene>
    <name evidence="4" type="ORF">HOLleu_40299</name>
</gene>
<dbReference type="SUPFAM" id="SSF57756">
    <property type="entry name" value="Retrovirus zinc finger-like domains"/>
    <property type="match status" value="1"/>
</dbReference>
<dbReference type="PROSITE" id="PS50158">
    <property type="entry name" value="ZF_CCHC"/>
    <property type="match status" value="1"/>
</dbReference>
<dbReference type="AlphaFoldDB" id="A0A9Q0YF13"/>
<dbReference type="InterPro" id="IPR036875">
    <property type="entry name" value="Znf_CCHC_sf"/>
</dbReference>